<dbReference type="AlphaFoldDB" id="A0A1W5ZRL4"/>
<dbReference type="PANTHER" id="PTHR35446">
    <property type="entry name" value="SI:CH211-175M2.5"/>
    <property type="match status" value="1"/>
</dbReference>
<keyword evidence="2" id="KW-1185">Reference proteome</keyword>
<gene>
    <name evidence="1" type="ORF">HM131_03335</name>
</gene>
<proteinExistence type="predicted"/>
<evidence type="ECO:0000313" key="1">
    <source>
        <dbReference type="EMBL" id="ARI75918.1"/>
    </source>
</evidence>
<accession>A0A1W5ZRL4</accession>
<reference evidence="1 2" key="1">
    <citation type="submission" date="2017-04" db="EMBL/GenBank/DDBJ databases">
        <title>The whole genome sequencing and assembly of Halobacillus mangrovi strain.</title>
        <authorList>
            <person name="Lee S.-J."/>
            <person name="Park M.-K."/>
            <person name="Kim J.-Y."/>
            <person name="Lee Y.-J."/>
            <person name="Yi H."/>
            <person name="Bahn Y.-S."/>
            <person name="Kim J.F."/>
            <person name="Lee D.-W."/>
        </authorList>
    </citation>
    <scope>NUCLEOTIDE SEQUENCE [LARGE SCALE GENOMIC DNA]</scope>
    <source>
        <strain evidence="1 2">KTB 131</strain>
    </source>
</reference>
<dbReference type="SUPFAM" id="SSF69118">
    <property type="entry name" value="AhpD-like"/>
    <property type="match status" value="1"/>
</dbReference>
<dbReference type="PANTHER" id="PTHR35446:SF2">
    <property type="entry name" value="CARBOXYMUCONOLACTONE DECARBOXYLASE-LIKE DOMAIN-CONTAINING PROTEIN"/>
    <property type="match status" value="1"/>
</dbReference>
<organism evidence="1 2">
    <name type="scientific">Halobacillus mangrovi</name>
    <dbReference type="NCBI Taxonomy" id="402384"/>
    <lineage>
        <taxon>Bacteria</taxon>
        <taxon>Bacillati</taxon>
        <taxon>Bacillota</taxon>
        <taxon>Bacilli</taxon>
        <taxon>Bacillales</taxon>
        <taxon>Bacillaceae</taxon>
        <taxon>Halobacillus</taxon>
    </lineage>
</organism>
<dbReference type="STRING" id="402384.HM131_03335"/>
<dbReference type="EMBL" id="CP020772">
    <property type="protein sequence ID" value="ARI75918.1"/>
    <property type="molecule type" value="Genomic_DNA"/>
</dbReference>
<evidence type="ECO:0000313" key="2">
    <source>
        <dbReference type="Proteomes" id="UP000192527"/>
    </source>
</evidence>
<sequence length="165" mass="18832">MPWIKPVKQKDIKELDICNKKEGPLPLFDRMLANAPDLYEAFIPLQKAIVRTSISDDLREAMITFVSMKNGCEFCTNSHKEALEGYIDQLDVLNWLESYTENDMSEEWKAALRYAERLITKPAEVTKEDVKSLEACGYTTKEIAELNQIIAYTSYTNQLSIGLGL</sequence>
<dbReference type="InterPro" id="IPR029032">
    <property type="entry name" value="AhpD-like"/>
</dbReference>
<dbReference type="KEGG" id="hmn:HM131_03335"/>
<protein>
    <recommendedName>
        <fullName evidence="3">Carboxymuconolactone decarboxylase-like domain-containing protein</fullName>
    </recommendedName>
</protein>
<dbReference type="Gene3D" id="1.20.1290.10">
    <property type="entry name" value="AhpD-like"/>
    <property type="match status" value="1"/>
</dbReference>
<evidence type="ECO:0008006" key="3">
    <source>
        <dbReference type="Google" id="ProtNLM"/>
    </source>
</evidence>
<dbReference type="Proteomes" id="UP000192527">
    <property type="component" value="Chromosome"/>
</dbReference>
<name>A0A1W5ZRL4_9BACI</name>